<feature type="compositionally biased region" description="Low complexity" evidence="1">
    <location>
        <begin position="890"/>
        <end position="901"/>
    </location>
</feature>
<proteinExistence type="predicted"/>
<feature type="compositionally biased region" description="Low complexity" evidence="1">
    <location>
        <begin position="549"/>
        <end position="565"/>
    </location>
</feature>
<feature type="compositionally biased region" description="Basic and acidic residues" evidence="1">
    <location>
        <begin position="590"/>
        <end position="650"/>
    </location>
</feature>
<feature type="compositionally biased region" description="Basic residues" evidence="1">
    <location>
        <begin position="854"/>
        <end position="864"/>
    </location>
</feature>
<accession>A0AAD7QLK1</accession>
<evidence type="ECO:0000256" key="1">
    <source>
        <dbReference type="SAM" id="MobiDB-lite"/>
    </source>
</evidence>
<feature type="compositionally biased region" description="Polar residues" evidence="1">
    <location>
        <begin position="254"/>
        <end position="279"/>
    </location>
</feature>
<dbReference type="CDD" id="cd22265">
    <property type="entry name" value="UDM1_RNF168"/>
    <property type="match status" value="1"/>
</dbReference>
<reference evidence="2" key="1">
    <citation type="submission" date="2023-03" db="EMBL/GenBank/DDBJ databases">
        <title>Near-Complete genome sequence of Lipomyces tetrasporous NRRL Y-64009, an oleaginous yeast capable of growing on lignocellulosic hydrolysates.</title>
        <authorList>
            <consortium name="Lawrence Berkeley National Laboratory"/>
            <person name="Jagtap S.S."/>
            <person name="Liu J.-J."/>
            <person name="Walukiewicz H.E."/>
            <person name="Pangilinan J."/>
            <person name="Lipzen A."/>
            <person name="Ahrendt S."/>
            <person name="Koriabine M."/>
            <person name="Cobaugh K."/>
            <person name="Salamov A."/>
            <person name="Yoshinaga Y."/>
            <person name="Ng V."/>
            <person name="Daum C."/>
            <person name="Grigoriev I.V."/>
            <person name="Slininger P.J."/>
            <person name="Dien B.S."/>
            <person name="Jin Y.-S."/>
            <person name="Rao C.V."/>
        </authorList>
    </citation>
    <scope>NUCLEOTIDE SEQUENCE</scope>
    <source>
        <strain evidence="2">NRRL Y-64009</strain>
    </source>
</reference>
<protein>
    <submittedName>
        <fullName evidence="2">Uncharacterized protein</fullName>
    </submittedName>
</protein>
<feature type="region of interest" description="Disordered" evidence="1">
    <location>
        <begin position="36"/>
        <end position="84"/>
    </location>
</feature>
<feature type="compositionally biased region" description="Low complexity" evidence="1">
    <location>
        <begin position="55"/>
        <end position="76"/>
    </location>
</feature>
<feature type="compositionally biased region" description="Polar residues" evidence="1">
    <location>
        <begin position="925"/>
        <end position="938"/>
    </location>
</feature>
<organism evidence="2 3">
    <name type="scientific">Lipomyces tetrasporus</name>
    <dbReference type="NCBI Taxonomy" id="54092"/>
    <lineage>
        <taxon>Eukaryota</taxon>
        <taxon>Fungi</taxon>
        <taxon>Dikarya</taxon>
        <taxon>Ascomycota</taxon>
        <taxon>Saccharomycotina</taxon>
        <taxon>Lipomycetes</taxon>
        <taxon>Lipomycetales</taxon>
        <taxon>Lipomycetaceae</taxon>
        <taxon>Lipomyces</taxon>
    </lineage>
</organism>
<feature type="region of interest" description="Disordered" evidence="1">
    <location>
        <begin position="249"/>
        <end position="304"/>
    </location>
</feature>
<feature type="compositionally biased region" description="Polar residues" evidence="1">
    <location>
        <begin position="875"/>
        <end position="889"/>
    </location>
</feature>
<feature type="compositionally biased region" description="Polar residues" evidence="1">
    <location>
        <begin position="827"/>
        <end position="839"/>
    </location>
</feature>
<feature type="compositionally biased region" description="Basic and acidic residues" evidence="1">
    <location>
        <begin position="664"/>
        <end position="683"/>
    </location>
</feature>
<dbReference type="AlphaFoldDB" id="A0AAD7QLK1"/>
<sequence length="1076" mass="115901">MAGNYVVAYGSDRAGPGPTAAMYIPQQHIPAAPLQYQHQQHAMATMPPPAPQSMQVQVQVPDQHQQQHQPQQPQQSQHHEQRQQQLFRLEKQQYLEQQYAHDPLTAAFFAADPSVAPGMISNVGTLNNDDYNHDDNANNRNNEVILDLLANDLASSISANPTADFVLCPPSPNHPPPDFSRVQRISEQYMRTGDAPYIASAALFQGGWDGLEGWKQLPPSQASQQSSVLRPSLLPASQAYIQQGAPLNPRQVPLTASSSASVPTGTQQPGTVPVSQQNGYWKPPPPQQEPIQRPVQSQFQESPAMLQQQLDRLRSLPQQPMQRHPSSSQQLPQPRNVPDDSFEFSKINWADLQSNILNAPPGGASQVQTSGLVLGTGHPPINQFTPVCTSESPVMPQSWGTSPVPSTHSMDYAMSAHSSPSTPGGVFHPHRLAVSFPVYANIPANAQNKTSPFLADRSKTQLGPWRTNEPTSSASHVLYTMQQPFGGPHVRGEVEARTPQSVATIAHTQPDVQEGDVDILEFEGRLNVLPQSIDQGQSSAAPIPRPDMPSTAGAGPSAAPNALASKLGTEKTSMKRKDTKPVVSGASPKKTKEQIQADKVAAKEEKARAKAEKQKLQREKAAQKKRDQAMRRAHEEQAMKKIREKLAREEQENECTSGASGQVRAEESDKRRKIDSSSGDKHSQKGAAGTAVAAGEVSLYPDTQAEFLFAQRELLTDAFVPRVPPVNTQQVDLPAIDANGRNVPTGPSVGDFATQPTQTQTSASASPFVYHVKPAPNTPSTASGAALDKSNPAFNLACGPSPQSSLSNTGQTRAEGHEEDMIVQKTPAPTQAKIVQSTGKMEKSLQKSAVVRPSLKKQASKKSKVQSISPKPPQSHAQSFSGASQPMAQPSSEFKFSSPPEATSTPANYQTNNTNMPNPVIFASQMDTQSHLFSQRSPPATDPVKSPTNGPPQTKRPFMRLNNVDSVSEDTEKDNNDFVSKMGMDLEEIFGSDVGVGAGLGGASEAAETTFQDAQQPLAMESSPYGIGNGMTADEDRVLGDVLGKVEEWSKSLQWNIGEEAMRLGGISSNSSGSES</sequence>
<feature type="compositionally biased region" description="Polar residues" evidence="1">
    <location>
        <begin position="317"/>
        <end position="333"/>
    </location>
</feature>
<name>A0AAD7QLK1_9ASCO</name>
<evidence type="ECO:0000313" key="2">
    <source>
        <dbReference type="EMBL" id="KAJ8097527.1"/>
    </source>
</evidence>
<gene>
    <name evidence="2" type="ORF">POJ06DRAFT_33927</name>
</gene>
<dbReference type="RefSeq" id="XP_056040977.1">
    <property type="nucleotide sequence ID" value="XM_056190894.1"/>
</dbReference>
<feature type="region of interest" description="Disordered" evidence="1">
    <location>
        <begin position="317"/>
        <end position="341"/>
    </location>
</feature>
<feature type="compositionally biased region" description="Polar residues" evidence="1">
    <location>
        <begin position="801"/>
        <end position="812"/>
    </location>
</feature>
<comment type="caution">
    <text evidence="2">The sequence shown here is derived from an EMBL/GenBank/DDBJ whole genome shotgun (WGS) entry which is preliminary data.</text>
</comment>
<feature type="region of interest" description="Disordered" evidence="1">
    <location>
        <begin position="735"/>
        <end position="958"/>
    </location>
</feature>
<feature type="compositionally biased region" description="Polar residues" evidence="1">
    <location>
        <begin position="902"/>
        <end position="917"/>
    </location>
</feature>
<feature type="compositionally biased region" description="Low complexity" evidence="1">
    <location>
        <begin position="753"/>
        <end position="767"/>
    </location>
</feature>
<feature type="region of interest" description="Disordered" evidence="1">
    <location>
        <begin position="533"/>
        <end position="691"/>
    </location>
</feature>
<feature type="compositionally biased region" description="Basic and acidic residues" evidence="1">
    <location>
        <begin position="568"/>
        <end position="580"/>
    </location>
</feature>
<keyword evidence="3" id="KW-1185">Reference proteome</keyword>
<evidence type="ECO:0000313" key="3">
    <source>
        <dbReference type="Proteomes" id="UP001217417"/>
    </source>
</evidence>
<dbReference type="Proteomes" id="UP001217417">
    <property type="component" value="Unassembled WGS sequence"/>
</dbReference>
<dbReference type="GeneID" id="80886060"/>
<dbReference type="EMBL" id="JARPMG010000011">
    <property type="protein sequence ID" value="KAJ8097527.1"/>
    <property type="molecule type" value="Genomic_DNA"/>
</dbReference>